<evidence type="ECO:0000313" key="7">
    <source>
        <dbReference type="EMBL" id="GAV61876.1"/>
    </source>
</evidence>
<comment type="caution">
    <text evidence="7">The sequence shown here is derived from an EMBL/GenBank/DDBJ whole genome shotgun (WGS) entry which is preliminary data.</text>
</comment>
<comment type="subcellular location">
    <subcellularLocation>
        <location evidence="1 6">Secreted</location>
    </subcellularLocation>
</comment>
<evidence type="ECO:0000256" key="4">
    <source>
        <dbReference type="ARBA" id="ARBA00022525"/>
    </source>
</evidence>
<dbReference type="InterPro" id="IPR010264">
    <property type="entry name" value="Self-incomp_S1"/>
</dbReference>
<evidence type="ECO:0000256" key="3">
    <source>
        <dbReference type="ARBA" id="ARBA00022471"/>
    </source>
</evidence>
<evidence type="ECO:0000256" key="2">
    <source>
        <dbReference type="ARBA" id="ARBA00005581"/>
    </source>
</evidence>
<name>A0A1Q3B1I2_CEPFO</name>
<evidence type="ECO:0000256" key="1">
    <source>
        <dbReference type="ARBA" id="ARBA00004613"/>
    </source>
</evidence>
<protein>
    <recommendedName>
        <fullName evidence="6">S-protein homolog</fullName>
    </recommendedName>
</protein>
<feature type="non-terminal residue" evidence="7">
    <location>
        <position position="1"/>
    </location>
</feature>
<dbReference type="Proteomes" id="UP000187406">
    <property type="component" value="Unassembled WGS sequence"/>
</dbReference>
<keyword evidence="8" id="KW-1185">Reference proteome</keyword>
<dbReference type="PANTHER" id="PTHR31232:SF168">
    <property type="entry name" value="S-PROTEIN HOMOLOG 24-RELATED"/>
    <property type="match status" value="1"/>
</dbReference>
<dbReference type="PANTHER" id="PTHR31232">
    <property type="match status" value="1"/>
</dbReference>
<feature type="non-terminal residue" evidence="7">
    <location>
        <position position="104"/>
    </location>
</feature>
<feature type="signal peptide" evidence="6">
    <location>
        <begin position="1"/>
        <end position="16"/>
    </location>
</feature>
<dbReference type="OrthoDB" id="1938697at2759"/>
<keyword evidence="5 6" id="KW-0732">Signal</keyword>
<keyword evidence="3 6" id="KW-0713">Self-incompatibility</keyword>
<keyword evidence="4 6" id="KW-0964">Secreted</keyword>
<sequence>ILFLILLFCFLFLGEGRIYVSIMNFMQSNVTLHCKSRNDDLEEHALSHGNSYEWSFYVNFWKTTLFFCTFTSQHGRGVYDIFKAHRDDMRCSSLCLWEVKDDGV</sequence>
<proteinExistence type="inferred from homology"/>
<dbReference type="GO" id="GO:0005576">
    <property type="term" value="C:extracellular region"/>
    <property type="evidence" value="ECO:0007669"/>
    <property type="project" value="UniProtKB-SubCell"/>
</dbReference>
<evidence type="ECO:0000256" key="5">
    <source>
        <dbReference type="ARBA" id="ARBA00022729"/>
    </source>
</evidence>
<gene>
    <name evidence="7" type="ORF">CFOL_v3_05401</name>
</gene>
<dbReference type="GO" id="GO:0060320">
    <property type="term" value="P:rejection of self pollen"/>
    <property type="evidence" value="ECO:0007669"/>
    <property type="project" value="UniProtKB-KW"/>
</dbReference>
<comment type="similarity">
    <text evidence="2 6">Belongs to the plant self-incompatibility (S1) protein family.</text>
</comment>
<dbReference type="Pfam" id="PF05938">
    <property type="entry name" value="Self-incomp_S1"/>
    <property type="match status" value="1"/>
</dbReference>
<dbReference type="EMBL" id="BDDD01000227">
    <property type="protein sequence ID" value="GAV61876.1"/>
    <property type="molecule type" value="Genomic_DNA"/>
</dbReference>
<dbReference type="InParanoid" id="A0A1Q3B1I2"/>
<reference evidence="8" key="1">
    <citation type="submission" date="2016-04" db="EMBL/GenBank/DDBJ databases">
        <title>Cephalotus genome sequencing.</title>
        <authorList>
            <person name="Fukushima K."/>
            <person name="Hasebe M."/>
            <person name="Fang X."/>
        </authorList>
    </citation>
    <scope>NUCLEOTIDE SEQUENCE [LARGE SCALE GENOMIC DNA]</scope>
    <source>
        <strain evidence="8">cv. St1</strain>
    </source>
</reference>
<accession>A0A1Q3B1I2</accession>
<dbReference type="AlphaFoldDB" id="A0A1Q3B1I2"/>
<feature type="chain" id="PRO_5025076445" description="S-protein homolog" evidence="6">
    <location>
        <begin position="17"/>
        <end position="104"/>
    </location>
</feature>
<evidence type="ECO:0000313" key="8">
    <source>
        <dbReference type="Proteomes" id="UP000187406"/>
    </source>
</evidence>
<organism evidence="7 8">
    <name type="scientific">Cephalotus follicularis</name>
    <name type="common">Albany pitcher plant</name>
    <dbReference type="NCBI Taxonomy" id="3775"/>
    <lineage>
        <taxon>Eukaryota</taxon>
        <taxon>Viridiplantae</taxon>
        <taxon>Streptophyta</taxon>
        <taxon>Embryophyta</taxon>
        <taxon>Tracheophyta</taxon>
        <taxon>Spermatophyta</taxon>
        <taxon>Magnoliopsida</taxon>
        <taxon>eudicotyledons</taxon>
        <taxon>Gunneridae</taxon>
        <taxon>Pentapetalae</taxon>
        <taxon>rosids</taxon>
        <taxon>fabids</taxon>
        <taxon>Oxalidales</taxon>
        <taxon>Cephalotaceae</taxon>
        <taxon>Cephalotus</taxon>
    </lineage>
</organism>
<evidence type="ECO:0000256" key="6">
    <source>
        <dbReference type="RuleBase" id="RU367044"/>
    </source>
</evidence>